<comment type="caution">
    <text evidence="2">The sequence shown here is derived from an EMBL/GenBank/DDBJ whole genome shotgun (WGS) entry which is preliminary data.</text>
</comment>
<name>A0ABQ9UNR3_SAGOE</name>
<keyword evidence="3" id="KW-1185">Reference proteome</keyword>
<feature type="region of interest" description="Disordered" evidence="1">
    <location>
        <begin position="1"/>
        <end position="62"/>
    </location>
</feature>
<evidence type="ECO:0000313" key="2">
    <source>
        <dbReference type="EMBL" id="KAK2098425.1"/>
    </source>
</evidence>
<evidence type="ECO:0000313" key="3">
    <source>
        <dbReference type="Proteomes" id="UP001266305"/>
    </source>
</evidence>
<dbReference type="EMBL" id="JASSZA010000011">
    <property type="protein sequence ID" value="KAK2098425.1"/>
    <property type="molecule type" value="Genomic_DNA"/>
</dbReference>
<dbReference type="Proteomes" id="UP001266305">
    <property type="component" value="Unassembled WGS sequence"/>
</dbReference>
<reference evidence="2 3" key="1">
    <citation type="submission" date="2023-05" db="EMBL/GenBank/DDBJ databases">
        <title>B98-5 Cell Line De Novo Hybrid Assembly: An Optical Mapping Approach.</title>
        <authorList>
            <person name="Kananen K."/>
            <person name="Auerbach J.A."/>
            <person name="Kautto E."/>
            <person name="Blachly J.S."/>
        </authorList>
    </citation>
    <scope>NUCLEOTIDE SEQUENCE [LARGE SCALE GENOMIC DNA]</scope>
    <source>
        <strain evidence="2">B95-8</strain>
        <tissue evidence="2">Cell line</tissue>
    </source>
</reference>
<sequence length="62" mass="6619">MSGNKKENGERKKSQERRAKESAAQGDTPGPDGATAPTLQSPPQRRAVARAMRDCPLLAPGF</sequence>
<proteinExistence type="predicted"/>
<evidence type="ECO:0008006" key="4">
    <source>
        <dbReference type="Google" id="ProtNLM"/>
    </source>
</evidence>
<protein>
    <recommendedName>
        <fullName evidence="4">Small EDRK-rich factor 2</fullName>
    </recommendedName>
</protein>
<evidence type="ECO:0000256" key="1">
    <source>
        <dbReference type="SAM" id="MobiDB-lite"/>
    </source>
</evidence>
<feature type="compositionally biased region" description="Basic and acidic residues" evidence="1">
    <location>
        <begin position="1"/>
        <end position="21"/>
    </location>
</feature>
<accession>A0ABQ9UNR3</accession>
<organism evidence="2 3">
    <name type="scientific">Saguinus oedipus</name>
    <name type="common">Cotton-top tamarin</name>
    <name type="synonym">Oedipomidas oedipus</name>
    <dbReference type="NCBI Taxonomy" id="9490"/>
    <lineage>
        <taxon>Eukaryota</taxon>
        <taxon>Metazoa</taxon>
        <taxon>Chordata</taxon>
        <taxon>Craniata</taxon>
        <taxon>Vertebrata</taxon>
        <taxon>Euteleostomi</taxon>
        <taxon>Mammalia</taxon>
        <taxon>Eutheria</taxon>
        <taxon>Euarchontoglires</taxon>
        <taxon>Primates</taxon>
        <taxon>Haplorrhini</taxon>
        <taxon>Platyrrhini</taxon>
        <taxon>Cebidae</taxon>
        <taxon>Callitrichinae</taxon>
        <taxon>Saguinus</taxon>
    </lineage>
</organism>
<gene>
    <name evidence="2" type="ORF">P7K49_023876</name>
</gene>